<dbReference type="KEGG" id="fri:FraEuI1c_6920"/>
<comment type="subcellular location">
    <subcellularLocation>
        <location evidence="1 7">Cell membrane</location>
        <topology evidence="1 7">Multi-pass membrane protein</topology>
    </subcellularLocation>
</comment>
<dbReference type="PROSITE" id="PS50928">
    <property type="entry name" value="ABC_TM1"/>
    <property type="match status" value="1"/>
</dbReference>
<feature type="domain" description="ABC transmembrane type-1" evidence="8">
    <location>
        <begin position="95"/>
        <end position="313"/>
    </location>
</feature>
<dbReference type="RefSeq" id="WP_013427999.1">
    <property type="nucleotide sequence ID" value="NC_014666.1"/>
</dbReference>
<dbReference type="InterPro" id="IPR000515">
    <property type="entry name" value="MetI-like"/>
</dbReference>
<dbReference type="InterPro" id="IPR051393">
    <property type="entry name" value="ABC_transporter_permease"/>
</dbReference>
<dbReference type="HOGENOM" id="CLU_016047_0_2_11"/>
<dbReference type="Gene3D" id="1.10.3720.10">
    <property type="entry name" value="MetI-like"/>
    <property type="match status" value="1"/>
</dbReference>
<evidence type="ECO:0000256" key="6">
    <source>
        <dbReference type="ARBA" id="ARBA00023136"/>
    </source>
</evidence>
<dbReference type="EMBL" id="CP002299">
    <property type="protein sequence ID" value="ADP84888.1"/>
    <property type="molecule type" value="Genomic_DNA"/>
</dbReference>
<dbReference type="CDD" id="cd06261">
    <property type="entry name" value="TM_PBP2"/>
    <property type="match status" value="1"/>
</dbReference>
<evidence type="ECO:0000259" key="8">
    <source>
        <dbReference type="PROSITE" id="PS50928"/>
    </source>
</evidence>
<dbReference type="Pfam" id="PF00528">
    <property type="entry name" value="BPD_transp_1"/>
    <property type="match status" value="1"/>
</dbReference>
<evidence type="ECO:0000313" key="10">
    <source>
        <dbReference type="Proteomes" id="UP000002484"/>
    </source>
</evidence>
<dbReference type="InParanoid" id="E3IUS2"/>
<dbReference type="InterPro" id="IPR035906">
    <property type="entry name" value="MetI-like_sf"/>
</dbReference>
<keyword evidence="6 7" id="KW-0472">Membrane</keyword>
<evidence type="ECO:0000256" key="1">
    <source>
        <dbReference type="ARBA" id="ARBA00004651"/>
    </source>
</evidence>
<evidence type="ECO:0000256" key="4">
    <source>
        <dbReference type="ARBA" id="ARBA00022692"/>
    </source>
</evidence>
<dbReference type="OrthoDB" id="4319190at2"/>
<keyword evidence="10" id="KW-1185">Reference proteome</keyword>
<evidence type="ECO:0000256" key="2">
    <source>
        <dbReference type="ARBA" id="ARBA00022448"/>
    </source>
</evidence>
<dbReference type="eggNOG" id="COG1175">
    <property type="taxonomic scope" value="Bacteria"/>
</dbReference>
<sequence>MTTLVTPASTADAAPPRRRPSAVRSGIRRVTGVTAPYGFVAPFFLLFAVFGLFPMLYTFWVSLHDRSMLSSHSGKMIGLRNYSELMADPYFWHAVRNTFLLMFMCTIPQLVLALVLAHTLNSRIRGRTLFRMGVLLPNVTSIVAVTLVFGQLFSFHYGLFNWALHTVGLPRINWEAGTWSSKIAISSMVIWRWTGYNALIYLAAMQAIPKEQFEAAAIDGAGTWRQLWHVTLPALRPTIAFTGLVSIIGQIQLFTEPLLFETTPGSVTGGTSRQFQTLALFMYEEGFHLYHFGYASAVAWLMFLLTVLLAGGAYLITRGGALVGGARQAGRARRVRRLRADDTPGGTR</sequence>
<comment type="similarity">
    <text evidence="7">Belongs to the binding-protein-dependent transport system permease family.</text>
</comment>
<dbReference type="GO" id="GO:0055085">
    <property type="term" value="P:transmembrane transport"/>
    <property type="evidence" value="ECO:0007669"/>
    <property type="project" value="InterPro"/>
</dbReference>
<dbReference type="SUPFAM" id="SSF161098">
    <property type="entry name" value="MetI-like"/>
    <property type="match status" value="1"/>
</dbReference>
<dbReference type="GO" id="GO:0005886">
    <property type="term" value="C:plasma membrane"/>
    <property type="evidence" value="ECO:0007669"/>
    <property type="project" value="UniProtKB-SubCell"/>
</dbReference>
<evidence type="ECO:0000256" key="3">
    <source>
        <dbReference type="ARBA" id="ARBA00022475"/>
    </source>
</evidence>
<feature type="transmembrane region" description="Helical" evidence="7">
    <location>
        <begin position="99"/>
        <end position="117"/>
    </location>
</feature>
<dbReference type="Proteomes" id="UP000002484">
    <property type="component" value="Chromosome"/>
</dbReference>
<dbReference type="STRING" id="298654.FraEuI1c_6920"/>
<keyword evidence="3" id="KW-1003">Cell membrane</keyword>
<evidence type="ECO:0000256" key="5">
    <source>
        <dbReference type="ARBA" id="ARBA00022989"/>
    </source>
</evidence>
<feature type="transmembrane region" description="Helical" evidence="7">
    <location>
        <begin position="129"/>
        <end position="153"/>
    </location>
</feature>
<feature type="transmembrane region" description="Helical" evidence="7">
    <location>
        <begin position="234"/>
        <end position="254"/>
    </location>
</feature>
<dbReference type="PANTHER" id="PTHR30193:SF37">
    <property type="entry name" value="INNER MEMBRANE ABC TRANSPORTER PERMEASE PROTEIN YCJO"/>
    <property type="match status" value="1"/>
</dbReference>
<evidence type="ECO:0000313" key="9">
    <source>
        <dbReference type="EMBL" id="ADP84888.1"/>
    </source>
</evidence>
<keyword evidence="5 7" id="KW-1133">Transmembrane helix</keyword>
<feature type="transmembrane region" description="Helical" evidence="7">
    <location>
        <begin position="37"/>
        <end position="60"/>
    </location>
</feature>
<feature type="transmembrane region" description="Helical" evidence="7">
    <location>
        <begin position="183"/>
        <end position="204"/>
    </location>
</feature>
<organism evidence="9 10">
    <name type="scientific">Pseudofrankia inefficax (strain DSM 45817 / CECT 9037 / DDB 130130 / EuI1c)</name>
    <name type="common">Frankia inefficax</name>
    <dbReference type="NCBI Taxonomy" id="298654"/>
    <lineage>
        <taxon>Bacteria</taxon>
        <taxon>Bacillati</taxon>
        <taxon>Actinomycetota</taxon>
        <taxon>Actinomycetes</taxon>
        <taxon>Frankiales</taxon>
        <taxon>Frankiaceae</taxon>
        <taxon>Pseudofrankia</taxon>
    </lineage>
</organism>
<keyword evidence="2 7" id="KW-0813">Transport</keyword>
<name>E3IUS2_PSEI1</name>
<evidence type="ECO:0000256" key="7">
    <source>
        <dbReference type="RuleBase" id="RU363032"/>
    </source>
</evidence>
<protein>
    <submittedName>
        <fullName evidence="9">Binding-protein-dependent transport systems inner membrane component</fullName>
    </submittedName>
</protein>
<keyword evidence="4 7" id="KW-0812">Transmembrane</keyword>
<feature type="transmembrane region" description="Helical" evidence="7">
    <location>
        <begin position="292"/>
        <end position="317"/>
    </location>
</feature>
<dbReference type="AlphaFoldDB" id="E3IUS2"/>
<gene>
    <name evidence="9" type="ordered locus">FraEuI1c_6920</name>
</gene>
<accession>E3IUS2</accession>
<proteinExistence type="inferred from homology"/>
<dbReference type="PANTHER" id="PTHR30193">
    <property type="entry name" value="ABC TRANSPORTER PERMEASE PROTEIN"/>
    <property type="match status" value="1"/>
</dbReference>
<reference evidence="9 10" key="1">
    <citation type="submission" date="2010-10" db="EMBL/GenBank/DDBJ databases">
        <title>Complete sequence of Frankia sp. EuI1c.</title>
        <authorList>
            <consortium name="US DOE Joint Genome Institute"/>
            <person name="Lucas S."/>
            <person name="Copeland A."/>
            <person name="Lapidus A."/>
            <person name="Cheng J.-F."/>
            <person name="Bruce D."/>
            <person name="Goodwin L."/>
            <person name="Pitluck S."/>
            <person name="Chertkov O."/>
            <person name="Detter J.C."/>
            <person name="Han C."/>
            <person name="Tapia R."/>
            <person name="Land M."/>
            <person name="Hauser L."/>
            <person name="Jeffries C."/>
            <person name="Kyrpides N."/>
            <person name="Ivanova N."/>
            <person name="Mikhailova N."/>
            <person name="Beauchemin N."/>
            <person name="Sen A."/>
            <person name="Sur S.A."/>
            <person name="Gtari M."/>
            <person name="Wall L."/>
            <person name="Tisa L."/>
            <person name="Woyke T."/>
        </authorList>
    </citation>
    <scope>NUCLEOTIDE SEQUENCE [LARGE SCALE GENOMIC DNA]</scope>
    <source>
        <strain evidence="10">DSM 45817 / CECT 9037 / EuI1c</strain>
    </source>
</reference>